<dbReference type="InterPro" id="IPR035906">
    <property type="entry name" value="MetI-like_sf"/>
</dbReference>
<feature type="transmembrane region" description="Helical" evidence="7">
    <location>
        <begin position="146"/>
        <end position="165"/>
    </location>
</feature>
<dbReference type="GO" id="GO:0005886">
    <property type="term" value="C:plasma membrane"/>
    <property type="evidence" value="ECO:0007669"/>
    <property type="project" value="UniProtKB-SubCell"/>
</dbReference>
<gene>
    <name evidence="9" type="ORF">C7B45_13040</name>
</gene>
<feature type="domain" description="ABC transmembrane type-1" evidence="8">
    <location>
        <begin position="78"/>
        <end position="279"/>
    </location>
</feature>
<dbReference type="PANTHER" id="PTHR43744:SF12">
    <property type="entry name" value="ABC TRANSPORTER PERMEASE PROTEIN MG189-RELATED"/>
    <property type="match status" value="1"/>
</dbReference>
<comment type="subcellular location">
    <subcellularLocation>
        <location evidence="1 7">Cell membrane</location>
        <topology evidence="1 7">Multi-pass membrane protein</topology>
    </subcellularLocation>
</comment>
<feature type="transmembrane region" description="Helical" evidence="7">
    <location>
        <begin position="113"/>
        <end position="134"/>
    </location>
</feature>
<evidence type="ECO:0000259" key="8">
    <source>
        <dbReference type="PROSITE" id="PS50928"/>
    </source>
</evidence>
<evidence type="ECO:0000313" key="9">
    <source>
        <dbReference type="EMBL" id="PSR20894.1"/>
    </source>
</evidence>
<evidence type="ECO:0000256" key="1">
    <source>
        <dbReference type="ARBA" id="ARBA00004651"/>
    </source>
</evidence>
<sequence length="294" mass="32160">MPTTKGMRHATAGTVVRVAVMVLIGIMLMYPLAGLLLAPTRTESSMMHGGLAIGTWANVQYAWRQIMGFDSGIFVVWMKNTVVMVVGGAILAIILSVPSGYAMARLQFRGRSWLIFATLLFMVMPNTVLVIPLFLEVATVHMLDSFWPIIVIYGFYPFGVYLAFIHFKTALPMELVEAGRMDGLSEIGIFFRVAVPLARQAVALVGFFGFVAGWTNFFLPYVLLPQTQSSPVAVGLLQMISSSQLVNPELGLNVQLYMPELALAAIVAMIPVMVIFIAAQRYLQRGAMMGAVKG</sequence>
<dbReference type="SUPFAM" id="SSF161098">
    <property type="entry name" value="MetI-like"/>
    <property type="match status" value="1"/>
</dbReference>
<organism evidence="9 10">
    <name type="scientific">Sulfobacillus acidophilus</name>
    <dbReference type="NCBI Taxonomy" id="53633"/>
    <lineage>
        <taxon>Bacteria</taxon>
        <taxon>Bacillati</taxon>
        <taxon>Bacillota</taxon>
        <taxon>Clostridia</taxon>
        <taxon>Eubacteriales</taxon>
        <taxon>Clostridiales Family XVII. Incertae Sedis</taxon>
        <taxon>Sulfobacillus</taxon>
    </lineage>
</organism>
<dbReference type="EMBL" id="PXYV01000048">
    <property type="protein sequence ID" value="PSR20894.1"/>
    <property type="molecule type" value="Genomic_DNA"/>
</dbReference>
<dbReference type="Proteomes" id="UP000241848">
    <property type="component" value="Unassembled WGS sequence"/>
</dbReference>
<evidence type="ECO:0000256" key="3">
    <source>
        <dbReference type="ARBA" id="ARBA00022475"/>
    </source>
</evidence>
<dbReference type="Pfam" id="PF00528">
    <property type="entry name" value="BPD_transp_1"/>
    <property type="match status" value="1"/>
</dbReference>
<protein>
    <submittedName>
        <fullName evidence="9">Carbohydrate ABC transporter permease</fullName>
    </submittedName>
</protein>
<feature type="transmembrane region" description="Helical" evidence="7">
    <location>
        <begin position="261"/>
        <end position="279"/>
    </location>
</feature>
<feature type="transmembrane region" description="Helical" evidence="7">
    <location>
        <begin position="15"/>
        <end position="38"/>
    </location>
</feature>
<feature type="transmembrane region" description="Helical" evidence="7">
    <location>
        <begin position="201"/>
        <end position="223"/>
    </location>
</feature>
<evidence type="ECO:0000256" key="7">
    <source>
        <dbReference type="RuleBase" id="RU363032"/>
    </source>
</evidence>
<evidence type="ECO:0000256" key="2">
    <source>
        <dbReference type="ARBA" id="ARBA00022448"/>
    </source>
</evidence>
<name>A0A2T2WF83_9FIRM</name>
<evidence type="ECO:0000256" key="5">
    <source>
        <dbReference type="ARBA" id="ARBA00022989"/>
    </source>
</evidence>
<dbReference type="GO" id="GO:0055085">
    <property type="term" value="P:transmembrane transport"/>
    <property type="evidence" value="ECO:0007669"/>
    <property type="project" value="InterPro"/>
</dbReference>
<dbReference type="PROSITE" id="PS50928">
    <property type="entry name" value="ABC_TM1"/>
    <property type="match status" value="1"/>
</dbReference>
<dbReference type="AlphaFoldDB" id="A0A2T2WF83"/>
<comment type="similarity">
    <text evidence="7">Belongs to the binding-protein-dependent transport system permease family.</text>
</comment>
<reference evidence="9 10" key="1">
    <citation type="journal article" date="2014" name="BMC Genomics">
        <title>Comparison of environmental and isolate Sulfobacillus genomes reveals diverse carbon, sulfur, nitrogen, and hydrogen metabolisms.</title>
        <authorList>
            <person name="Justice N.B."/>
            <person name="Norman A."/>
            <person name="Brown C.T."/>
            <person name="Singh A."/>
            <person name="Thomas B.C."/>
            <person name="Banfield J.F."/>
        </authorList>
    </citation>
    <scope>NUCLEOTIDE SEQUENCE [LARGE SCALE GENOMIC DNA]</scope>
    <source>
        <strain evidence="9">AMDSBA3</strain>
    </source>
</reference>
<dbReference type="CDD" id="cd06261">
    <property type="entry name" value="TM_PBP2"/>
    <property type="match status" value="1"/>
</dbReference>
<proteinExistence type="inferred from homology"/>
<keyword evidence="6 7" id="KW-0472">Membrane</keyword>
<evidence type="ECO:0000313" key="10">
    <source>
        <dbReference type="Proteomes" id="UP000241848"/>
    </source>
</evidence>
<keyword evidence="5 7" id="KW-1133">Transmembrane helix</keyword>
<feature type="transmembrane region" description="Helical" evidence="7">
    <location>
        <begin position="83"/>
        <end position="101"/>
    </location>
</feature>
<dbReference type="PANTHER" id="PTHR43744">
    <property type="entry name" value="ABC TRANSPORTER PERMEASE PROTEIN MG189-RELATED-RELATED"/>
    <property type="match status" value="1"/>
</dbReference>
<comment type="caution">
    <text evidence="9">The sequence shown here is derived from an EMBL/GenBank/DDBJ whole genome shotgun (WGS) entry which is preliminary data.</text>
</comment>
<dbReference type="InterPro" id="IPR000515">
    <property type="entry name" value="MetI-like"/>
</dbReference>
<evidence type="ECO:0000256" key="6">
    <source>
        <dbReference type="ARBA" id="ARBA00023136"/>
    </source>
</evidence>
<keyword evidence="2 7" id="KW-0813">Transport</keyword>
<dbReference type="Gene3D" id="1.10.3720.10">
    <property type="entry name" value="MetI-like"/>
    <property type="match status" value="1"/>
</dbReference>
<keyword evidence="4 7" id="KW-0812">Transmembrane</keyword>
<accession>A0A2T2WF83</accession>
<keyword evidence="3" id="KW-1003">Cell membrane</keyword>
<evidence type="ECO:0000256" key="4">
    <source>
        <dbReference type="ARBA" id="ARBA00022692"/>
    </source>
</evidence>